<feature type="transmembrane region" description="Helical" evidence="1">
    <location>
        <begin position="330"/>
        <end position="350"/>
    </location>
</feature>
<dbReference type="Pfam" id="PF13424">
    <property type="entry name" value="TPR_12"/>
    <property type="match status" value="1"/>
</dbReference>
<dbReference type="Proteomes" id="UP000244677">
    <property type="component" value="Chromosome"/>
</dbReference>
<keyword evidence="4" id="KW-1185">Reference proteome</keyword>
<dbReference type="GO" id="GO:0003677">
    <property type="term" value="F:DNA binding"/>
    <property type="evidence" value="ECO:0007669"/>
    <property type="project" value="InterPro"/>
</dbReference>
<protein>
    <recommendedName>
        <fullName evidence="5">HTH luxR-type domain-containing protein</fullName>
    </recommendedName>
</protein>
<dbReference type="SUPFAM" id="SSF46894">
    <property type="entry name" value="C-terminal effector domain of the bipartite response regulators"/>
    <property type="match status" value="1"/>
</dbReference>
<dbReference type="InterPro" id="IPR016032">
    <property type="entry name" value="Sig_transdc_resp-reg_C-effctor"/>
</dbReference>
<sequence length="535" mass="62365">MIRYCIVLFFLVLQLQAQTTQEACDKLIASGIDALYTKKYARSLELLTEAKTAAESHHWQKQLFLATNNIGLNYYSMLDYGEALEYYFSAYELALKMDSSYEMIVLNNIAVLYLDDNKLEEAEKYFLKAYAIARQHKSNYKIGMYAGNLAAVYNVMKKVEKSEAYLNIALPLTKDEPRLLAQTELTRAENMILRQEYDLAEKTALELLPHLNDIEYSQHKTGILMILSKVYEAKEHNPEKALQMAFQALKVNKDQRVKIEVLDRISDLYRKENNYNKAFAYKDSLISAKDSLSRVRNKILFTNSKIKLELQMYQKELSDNQQRMATERKIGYTLNGIGLIIIITIGWALYNNAVKYRQKRIISERNQQIITLELEKQLREKEVLALLEQEQLKSEIEAKNRKLAAKALDTSNRNELIEDIVNSLSEQPELASNQTLKKHLLQLKKHLQNDNEWNDFLTHFEEVNHGFLVHLKEKHPDLNPNDIRFLLYTYMNLSIKEIATLFSITPEACRKRRERICKKMGIADSMMLYTYLSTL</sequence>
<dbReference type="OrthoDB" id="614964at2"/>
<dbReference type="AlphaFoldDB" id="A0A2S1LLX2"/>
<dbReference type="KEGG" id="fki:FK004_05595"/>
<organism evidence="3 4">
    <name type="scientific">Flavobacterium kingsejongi</name>
    <dbReference type="NCBI Taxonomy" id="1678728"/>
    <lineage>
        <taxon>Bacteria</taxon>
        <taxon>Pseudomonadati</taxon>
        <taxon>Bacteroidota</taxon>
        <taxon>Flavobacteriia</taxon>
        <taxon>Flavobacteriales</taxon>
        <taxon>Flavobacteriaceae</taxon>
        <taxon>Flavobacterium</taxon>
    </lineage>
</organism>
<evidence type="ECO:0008006" key="5">
    <source>
        <dbReference type="Google" id="ProtNLM"/>
    </source>
</evidence>
<name>A0A2S1LLX2_9FLAO</name>
<evidence type="ECO:0000313" key="3">
    <source>
        <dbReference type="EMBL" id="AWG24737.1"/>
    </source>
</evidence>
<keyword evidence="1" id="KW-0472">Membrane</keyword>
<dbReference type="InterPro" id="IPR019734">
    <property type="entry name" value="TPR_rpt"/>
</dbReference>
<feature type="chain" id="PRO_5015528481" description="HTH luxR-type domain-containing protein" evidence="2">
    <location>
        <begin position="18"/>
        <end position="535"/>
    </location>
</feature>
<evidence type="ECO:0000256" key="1">
    <source>
        <dbReference type="SAM" id="Phobius"/>
    </source>
</evidence>
<proteinExistence type="predicted"/>
<dbReference type="Gene3D" id="1.25.40.10">
    <property type="entry name" value="Tetratricopeptide repeat domain"/>
    <property type="match status" value="2"/>
</dbReference>
<dbReference type="SUPFAM" id="SSF48452">
    <property type="entry name" value="TPR-like"/>
    <property type="match status" value="1"/>
</dbReference>
<keyword evidence="1" id="KW-0812">Transmembrane</keyword>
<evidence type="ECO:0000313" key="4">
    <source>
        <dbReference type="Proteomes" id="UP000244677"/>
    </source>
</evidence>
<keyword evidence="2" id="KW-0732">Signal</keyword>
<feature type="signal peptide" evidence="2">
    <location>
        <begin position="1"/>
        <end position="17"/>
    </location>
</feature>
<accession>A0A2S1LLX2</accession>
<reference evidence="3 4" key="1">
    <citation type="submission" date="2017-04" db="EMBL/GenBank/DDBJ databases">
        <title>Complete genome sequence of Flavobacterium kingsejong AJ004.</title>
        <authorList>
            <person name="Lee P.C."/>
        </authorList>
    </citation>
    <scope>NUCLEOTIDE SEQUENCE [LARGE SCALE GENOMIC DNA]</scope>
    <source>
        <strain evidence="3 4">AJ004</strain>
    </source>
</reference>
<dbReference type="SMART" id="SM00028">
    <property type="entry name" value="TPR"/>
    <property type="match status" value="3"/>
</dbReference>
<keyword evidence="1" id="KW-1133">Transmembrane helix</keyword>
<evidence type="ECO:0000256" key="2">
    <source>
        <dbReference type="SAM" id="SignalP"/>
    </source>
</evidence>
<dbReference type="RefSeq" id="WP_108736367.1">
    <property type="nucleotide sequence ID" value="NZ_CP020919.1"/>
</dbReference>
<dbReference type="GO" id="GO:0006355">
    <property type="term" value="P:regulation of DNA-templated transcription"/>
    <property type="evidence" value="ECO:0007669"/>
    <property type="project" value="InterPro"/>
</dbReference>
<gene>
    <name evidence="3" type="ORF">FK004_05595</name>
</gene>
<dbReference type="EMBL" id="CP020919">
    <property type="protein sequence ID" value="AWG24737.1"/>
    <property type="molecule type" value="Genomic_DNA"/>
</dbReference>
<dbReference type="InterPro" id="IPR011990">
    <property type="entry name" value="TPR-like_helical_dom_sf"/>
</dbReference>